<evidence type="ECO:0000256" key="1">
    <source>
        <dbReference type="SAM" id="Phobius"/>
    </source>
</evidence>
<reference evidence="2" key="1">
    <citation type="submission" date="2016-10" db="EMBL/GenBank/DDBJ databases">
        <title>Sequence of Gallionella enrichment culture.</title>
        <authorList>
            <person name="Poehlein A."/>
            <person name="Muehling M."/>
            <person name="Daniel R."/>
        </authorList>
    </citation>
    <scope>NUCLEOTIDE SEQUENCE</scope>
</reference>
<keyword evidence="1" id="KW-1133">Transmembrane helix</keyword>
<feature type="transmembrane region" description="Helical" evidence="1">
    <location>
        <begin position="102"/>
        <end position="120"/>
    </location>
</feature>
<organism evidence="2">
    <name type="scientific">mine drainage metagenome</name>
    <dbReference type="NCBI Taxonomy" id="410659"/>
    <lineage>
        <taxon>unclassified sequences</taxon>
        <taxon>metagenomes</taxon>
        <taxon>ecological metagenomes</taxon>
    </lineage>
</organism>
<evidence type="ECO:0008006" key="3">
    <source>
        <dbReference type="Google" id="ProtNLM"/>
    </source>
</evidence>
<gene>
    <name evidence="2" type="ORF">GALL_449170</name>
</gene>
<accession>A0A1J5PPN9</accession>
<dbReference type="EMBL" id="MLJW01002866">
    <property type="protein sequence ID" value="OIQ73449.1"/>
    <property type="molecule type" value="Genomic_DNA"/>
</dbReference>
<comment type="caution">
    <text evidence="2">The sequence shown here is derived from an EMBL/GenBank/DDBJ whole genome shotgun (WGS) entry which is preliminary data.</text>
</comment>
<proteinExistence type="predicted"/>
<protein>
    <recommendedName>
        <fullName evidence="3">DUF883 domain-containing protein</fullName>
    </recommendedName>
</protein>
<keyword evidence="1" id="KW-0472">Membrane</keyword>
<name>A0A1J5PPN9_9ZZZZ</name>
<sequence>MILNKPVDAASSLIDQASQSADQAIKSTQQAATEALQVLSQALHDLRHQAVPLAEHAADQVASLTQRGLDGVQETSHHLRVKAEHASASTVNYIKHDPMKSVLIAAATGAALMALISLVSHSRDRG</sequence>
<keyword evidence="1" id="KW-0812">Transmembrane</keyword>
<evidence type="ECO:0000313" key="2">
    <source>
        <dbReference type="EMBL" id="OIQ73449.1"/>
    </source>
</evidence>
<dbReference type="AlphaFoldDB" id="A0A1J5PPN9"/>